<keyword evidence="1" id="KW-1133">Transmembrane helix</keyword>
<feature type="transmembrane region" description="Helical" evidence="1">
    <location>
        <begin position="12"/>
        <end position="34"/>
    </location>
</feature>
<proteinExistence type="predicted"/>
<dbReference type="Proteomes" id="UP001569175">
    <property type="component" value="Unassembled WGS sequence"/>
</dbReference>
<reference evidence="2 3" key="1">
    <citation type="submission" date="2024-06" db="EMBL/GenBank/DDBJ databases">
        <authorList>
            <person name="Steensen K."/>
            <person name="Seneca J."/>
            <person name="Bartlau N."/>
            <person name="Yu A.X."/>
            <person name="Polz M.F."/>
        </authorList>
    </citation>
    <scope>NUCLEOTIDE SEQUENCE [LARGE SCALE GENOMIC DNA]</scope>
    <source>
        <strain evidence="2 3">1F9</strain>
    </source>
</reference>
<dbReference type="RefSeq" id="WP_371708635.1">
    <property type="nucleotide sequence ID" value="NZ_JBFSVJ010000133.1"/>
</dbReference>
<accession>A0ABV4KUI6</accession>
<comment type="caution">
    <text evidence="2">The sequence shown here is derived from an EMBL/GenBank/DDBJ whole genome shotgun (WGS) entry which is preliminary data.</text>
</comment>
<evidence type="ECO:0000313" key="3">
    <source>
        <dbReference type="Proteomes" id="UP001569175"/>
    </source>
</evidence>
<evidence type="ECO:0008006" key="4">
    <source>
        <dbReference type="Google" id="ProtNLM"/>
    </source>
</evidence>
<gene>
    <name evidence="2" type="ORF">ACED57_23595</name>
</gene>
<keyword evidence="3" id="KW-1185">Reference proteome</keyword>
<evidence type="ECO:0000256" key="1">
    <source>
        <dbReference type="SAM" id="Phobius"/>
    </source>
</evidence>
<organism evidence="2 3">
    <name type="scientific">Vibrio atlanticus</name>
    <dbReference type="NCBI Taxonomy" id="693153"/>
    <lineage>
        <taxon>Bacteria</taxon>
        <taxon>Pseudomonadati</taxon>
        <taxon>Pseudomonadota</taxon>
        <taxon>Gammaproteobacteria</taxon>
        <taxon>Vibrionales</taxon>
        <taxon>Vibrionaceae</taxon>
        <taxon>Vibrio</taxon>
    </lineage>
</organism>
<name>A0ABV4KUI6_9VIBR</name>
<feature type="transmembrane region" description="Helical" evidence="1">
    <location>
        <begin position="40"/>
        <end position="58"/>
    </location>
</feature>
<sequence length="147" mass="16622">MKLQNIERLNLFIQVLIAASLPSSAIAGFSYWATESGSQLWGYLLATASFFAFLQPFLKLTDKIKKLDSILNGYLVLDYDMQKLVGKISNAQRYTSAHQKVFESALDRKKNVGIKEKGIKINKTLRDKCTVEVNDELPAKNFFVPKD</sequence>
<protein>
    <recommendedName>
        <fullName evidence="4">SLATT domain-containing protein</fullName>
    </recommendedName>
</protein>
<dbReference type="EMBL" id="JBGOOL010000131">
    <property type="protein sequence ID" value="MEZ8056080.1"/>
    <property type="molecule type" value="Genomic_DNA"/>
</dbReference>
<keyword evidence="1" id="KW-0812">Transmembrane</keyword>
<keyword evidence="1" id="KW-0472">Membrane</keyword>
<evidence type="ECO:0000313" key="2">
    <source>
        <dbReference type="EMBL" id="MEZ8056080.1"/>
    </source>
</evidence>